<gene>
    <name evidence="1" type="ORF">HNR48_001569</name>
</gene>
<reference evidence="1 2" key="1">
    <citation type="submission" date="2020-08" db="EMBL/GenBank/DDBJ databases">
        <title>Genomic Encyclopedia of Type Strains, Phase IV (KMG-IV): sequencing the most valuable type-strain genomes for metagenomic binning, comparative biology and taxonomic classification.</title>
        <authorList>
            <person name="Goeker M."/>
        </authorList>
    </citation>
    <scope>NUCLEOTIDE SEQUENCE [LARGE SCALE GENOMIC DNA]</scope>
    <source>
        <strain evidence="1 2">DSM 22368</strain>
    </source>
</reference>
<dbReference type="Proteomes" id="UP000528457">
    <property type="component" value="Unassembled WGS sequence"/>
</dbReference>
<comment type="caution">
    <text evidence="1">The sequence shown here is derived from an EMBL/GenBank/DDBJ whole genome shotgun (WGS) entry which is preliminary data.</text>
</comment>
<evidence type="ECO:0000313" key="1">
    <source>
        <dbReference type="EMBL" id="MBB6521291.1"/>
    </source>
</evidence>
<evidence type="ECO:0000313" key="2">
    <source>
        <dbReference type="Proteomes" id="UP000528457"/>
    </source>
</evidence>
<protein>
    <submittedName>
        <fullName evidence="1">Uncharacterized protein</fullName>
    </submittedName>
</protein>
<accession>A0A7X0JTU4</accession>
<name>A0A7X0JTU4_9GAMM</name>
<dbReference type="RefSeq" id="WP_166848904.1">
    <property type="nucleotide sequence ID" value="NZ_JAAONY010000001.1"/>
</dbReference>
<organism evidence="1 2">
    <name type="scientific">Pseudoteredinibacter isoporae</name>
    <dbReference type="NCBI Taxonomy" id="570281"/>
    <lineage>
        <taxon>Bacteria</taxon>
        <taxon>Pseudomonadati</taxon>
        <taxon>Pseudomonadota</taxon>
        <taxon>Gammaproteobacteria</taxon>
        <taxon>Cellvibrionales</taxon>
        <taxon>Cellvibrionaceae</taxon>
        <taxon>Pseudoteredinibacter</taxon>
    </lineage>
</organism>
<proteinExistence type="predicted"/>
<dbReference type="AlphaFoldDB" id="A0A7X0JTU4"/>
<dbReference type="InParanoid" id="A0A7X0JTU4"/>
<keyword evidence="2" id="KW-1185">Reference proteome</keyword>
<dbReference type="EMBL" id="JACHHT010000001">
    <property type="protein sequence ID" value="MBB6521291.1"/>
    <property type="molecule type" value="Genomic_DNA"/>
</dbReference>
<sequence length="81" mass="9032">MLKWICGTVNWSVYSLGRHTIKLYINGNIASEHDFDIAGFGQEFAKGISGSFTLTDFPETGESTVVEWSEALQNFGIVERN</sequence>